<organism evidence="1 2">
    <name type="scientific">Duganella lactea</name>
    <dbReference type="NCBI Taxonomy" id="2692173"/>
    <lineage>
        <taxon>Bacteria</taxon>
        <taxon>Pseudomonadati</taxon>
        <taxon>Pseudomonadota</taxon>
        <taxon>Betaproteobacteria</taxon>
        <taxon>Burkholderiales</taxon>
        <taxon>Oxalobacteraceae</taxon>
        <taxon>Telluria group</taxon>
        <taxon>Duganella</taxon>
    </lineage>
</organism>
<evidence type="ECO:0000313" key="2">
    <source>
        <dbReference type="Proteomes" id="UP000449678"/>
    </source>
</evidence>
<name>A0ABW9V8G4_9BURK</name>
<dbReference type="Proteomes" id="UP000449678">
    <property type="component" value="Unassembled WGS sequence"/>
</dbReference>
<proteinExistence type="predicted"/>
<sequence length="209" mass="23729">MSFWDELPSLIGPSDKIVYLEDSFALPANEKNVQGPKWACAYYEYGGITIAHPRHGEDHERVQLYWLPWSNGEITKVTMEQLKYSRCDYFLTSTFSGCRFVETDTLVAHVAYHQRGHSSDSTGRDISEWNRLHGRVPPKLRRAMSFSNGGTAMTFGESSLVSYGNGAPDKDTYSKSRAVVIGYKTGETWNFVRLVYTQGDTRGVWSRFS</sequence>
<accession>A0ABW9V8G4</accession>
<reference evidence="1 2" key="1">
    <citation type="submission" date="2019-12" db="EMBL/GenBank/DDBJ databases">
        <title>Novel species isolated from a subtropical stream in China.</title>
        <authorList>
            <person name="Lu H."/>
        </authorList>
    </citation>
    <scope>NUCLEOTIDE SEQUENCE [LARGE SCALE GENOMIC DNA]</scope>
    <source>
        <strain evidence="1 2">FT94W</strain>
    </source>
</reference>
<dbReference type="RefSeq" id="WP_160990350.1">
    <property type="nucleotide sequence ID" value="NZ_WWCO01000006.1"/>
</dbReference>
<protein>
    <submittedName>
        <fullName evidence="1">Uncharacterized protein</fullName>
    </submittedName>
</protein>
<evidence type="ECO:0000313" key="1">
    <source>
        <dbReference type="EMBL" id="MYM34973.1"/>
    </source>
</evidence>
<keyword evidence="2" id="KW-1185">Reference proteome</keyword>
<comment type="caution">
    <text evidence="1">The sequence shown here is derived from an EMBL/GenBank/DDBJ whole genome shotgun (WGS) entry which is preliminary data.</text>
</comment>
<dbReference type="EMBL" id="WWCO01000006">
    <property type="protein sequence ID" value="MYM34973.1"/>
    <property type="molecule type" value="Genomic_DNA"/>
</dbReference>
<gene>
    <name evidence="1" type="ORF">GTP38_11565</name>
</gene>